<dbReference type="EMBL" id="CM003604">
    <property type="protein sequence ID" value="KYP74428.1"/>
    <property type="molecule type" value="Genomic_DNA"/>
</dbReference>
<evidence type="ECO:0000313" key="1">
    <source>
        <dbReference type="EMBL" id="KYP74428.1"/>
    </source>
</evidence>
<evidence type="ECO:0000313" key="2">
    <source>
        <dbReference type="Proteomes" id="UP000075243"/>
    </source>
</evidence>
<dbReference type="Proteomes" id="UP000075243">
    <property type="component" value="Chromosome 2"/>
</dbReference>
<feature type="non-terminal residue" evidence="1">
    <location>
        <position position="1"/>
    </location>
</feature>
<gene>
    <name evidence="1" type="ORF">KK1_007105</name>
</gene>
<proteinExistence type="predicted"/>
<name>A0A151U5A8_CAJCA</name>
<sequence>VEVEYHTIATATCESKWLRQILKQLKFGDIQDIKLICDNQATHHSASSLIIP</sequence>
<dbReference type="Gramene" id="C.cajan_06911.t">
    <property type="protein sequence ID" value="C.cajan_06911.t.cds1"/>
    <property type="gene ID" value="C.cajan_06911"/>
</dbReference>
<evidence type="ECO:0008006" key="3">
    <source>
        <dbReference type="Google" id="ProtNLM"/>
    </source>
</evidence>
<accession>A0A151U5A8</accession>
<reference evidence="1 2" key="1">
    <citation type="journal article" date="2012" name="Nat. Biotechnol.">
        <title>Draft genome sequence of pigeonpea (Cajanus cajan), an orphan legume crop of resource-poor farmers.</title>
        <authorList>
            <person name="Varshney R.K."/>
            <person name="Chen W."/>
            <person name="Li Y."/>
            <person name="Bharti A.K."/>
            <person name="Saxena R.K."/>
            <person name="Schlueter J.A."/>
            <person name="Donoghue M.T."/>
            <person name="Azam S."/>
            <person name="Fan G."/>
            <person name="Whaley A.M."/>
            <person name="Farmer A.D."/>
            <person name="Sheridan J."/>
            <person name="Iwata A."/>
            <person name="Tuteja R."/>
            <person name="Penmetsa R.V."/>
            <person name="Wu W."/>
            <person name="Upadhyaya H.D."/>
            <person name="Yang S.P."/>
            <person name="Shah T."/>
            <person name="Saxena K.B."/>
            <person name="Michael T."/>
            <person name="McCombie W.R."/>
            <person name="Yang B."/>
            <person name="Zhang G."/>
            <person name="Yang H."/>
            <person name="Wang J."/>
            <person name="Spillane C."/>
            <person name="Cook D.R."/>
            <person name="May G.D."/>
            <person name="Xu X."/>
            <person name="Jackson S.A."/>
        </authorList>
    </citation>
    <scope>NUCLEOTIDE SEQUENCE [LARGE SCALE GENOMIC DNA]</scope>
    <source>
        <strain evidence="2">cv. Asha</strain>
    </source>
</reference>
<dbReference type="AlphaFoldDB" id="A0A151U5A8"/>
<keyword evidence="2" id="KW-1185">Reference proteome</keyword>
<organism evidence="1 2">
    <name type="scientific">Cajanus cajan</name>
    <name type="common">Pigeon pea</name>
    <name type="synonym">Cajanus indicus</name>
    <dbReference type="NCBI Taxonomy" id="3821"/>
    <lineage>
        <taxon>Eukaryota</taxon>
        <taxon>Viridiplantae</taxon>
        <taxon>Streptophyta</taxon>
        <taxon>Embryophyta</taxon>
        <taxon>Tracheophyta</taxon>
        <taxon>Spermatophyta</taxon>
        <taxon>Magnoliopsida</taxon>
        <taxon>eudicotyledons</taxon>
        <taxon>Gunneridae</taxon>
        <taxon>Pentapetalae</taxon>
        <taxon>rosids</taxon>
        <taxon>fabids</taxon>
        <taxon>Fabales</taxon>
        <taxon>Fabaceae</taxon>
        <taxon>Papilionoideae</taxon>
        <taxon>50 kb inversion clade</taxon>
        <taxon>NPAAA clade</taxon>
        <taxon>indigoferoid/millettioid clade</taxon>
        <taxon>Phaseoleae</taxon>
        <taxon>Cajanus</taxon>
    </lineage>
</organism>
<protein>
    <recommendedName>
        <fullName evidence="3">Retrovirus-related Pol polyprotein from transposon TNT 1-94</fullName>
    </recommendedName>
</protein>